<accession>A0A6J5KJ65</accession>
<protein>
    <submittedName>
        <fullName evidence="2">Essential recombination function protein</fullName>
    </submittedName>
</protein>
<dbReference type="EMBL" id="LR796140">
    <property type="protein sequence ID" value="CAB4121176.1"/>
    <property type="molecule type" value="Genomic_DNA"/>
</dbReference>
<name>A0A6J5KJ65_9CAUD</name>
<sequence>MSNEQDRLQQLELLIDKYNESRVDISNGKEFIYASLSKAQGEYPSPLRDATGQLRNGKIDEFASLDAILSPELRKINAKYGLSVFITQGVWADGTKTWVVTLAHESGQHIISESPIIENTASSKLFAWGGSNTYQTRYMVKNILGLSDKGDRSNPEEDEKPVKYSGVPTLNTNQCDNVRTLINDDKDMFEVVVSQFKVRNLEDIPSSCYESLIKQLNT</sequence>
<gene>
    <name evidence="2" type="ORF">UFOVP9_20</name>
</gene>
<evidence type="ECO:0000313" key="2">
    <source>
        <dbReference type="EMBL" id="CAB4121176.1"/>
    </source>
</evidence>
<organism evidence="2">
    <name type="scientific">uncultured Caudovirales phage</name>
    <dbReference type="NCBI Taxonomy" id="2100421"/>
    <lineage>
        <taxon>Viruses</taxon>
        <taxon>Duplodnaviria</taxon>
        <taxon>Heunggongvirae</taxon>
        <taxon>Uroviricota</taxon>
        <taxon>Caudoviricetes</taxon>
        <taxon>Peduoviridae</taxon>
        <taxon>Maltschvirus</taxon>
        <taxon>Maltschvirus maltsch</taxon>
    </lineage>
</organism>
<proteinExistence type="predicted"/>
<reference evidence="2" key="1">
    <citation type="submission" date="2020-04" db="EMBL/GenBank/DDBJ databases">
        <authorList>
            <person name="Chiriac C."/>
            <person name="Salcher M."/>
            <person name="Ghai R."/>
            <person name="Kavagutti S V."/>
        </authorList>
    </citation>
    <scope>NUCLEOTIDE SEQUENCE</scope>
</reference>
<evidence type="ECO:0000256" key="1">
    <source>
        <dbReference type="SAM" id="MobiDB-lite"/>
    </source>
</evidence>
<feature type="region of interest" description="Disordered" evidence="1">
    <location>
        <begin position="148"/>
        <end position="167"/>
    </location>
</feature>